<feature type="signal peptide" evidence="2">
    <location>
        <begin position="1"/>
        <end position="21"/>
    </location>
</feature>
<dbReference type="HOGENOM" id="CLU_1657552_0_0_4"/>
<evidence type="ECO:0000256" key="1">
    <source>
        <dbReference type="SAM" id="MobiDB-lite"/>
    </source>
</evidence>
<dbReference type="RefSeq" id="WP_004530042.1">
    <property type="nucleotide sequence ID" value="NZ_CM000833.1"/>
</dbReference>
<dbReference type="GeneID" id="93062648"/>
<evidence type="ECO:0000313" key="3">
    <source>
        <dbReference type="EMBL" id="EET03248.1"/>
    </source>
</evidence>
<dbReference type="AlphaFoldDB" id="A0A0E1VQX8"/>
<feature type="chain" id="PRO_5002387974" evidence="2">
    <location>
        <begin position="22"/>
        <end position="197"/>
    </location>
</feature>
<proteinExistence type="predicted"/>
<name>A0A0E1VQX8_BURPE</name>
<dbReference type="EMBL" id="CM000833">
    <property type="protein sequence ID" value="EET03248.1"/>
    <property type="molecule type" value="Genomic_DNA"/>
</dbReference>
<keyword evidence="3" id="KW-0449">Lipoprotein</keyword>
<dbReference type="InterPro" id="IPR017734">
    <property type="entry name" value="T6SS_SciN"/>
</dbReference>
<protein>
    <submittedName>
        <fullName evidence="3">Putative lipoprotein</fullName>
    </submittedName>
</protein>
<feature type="region of interest" description="Disordered" evidence="1">
    <location>
        <begin position="173"/>
        <end position="197"/>
    </location>
</feature>
<dbReference type="Proteomes" id="UP000001812">
    <property type="component" value="Chromosome II"/>
</dbReference>
<organism evidence="3">
    <name type="scientific">Burkholderia pseudomallei 1710a</name>
    <dbReference type="NCBI Taxonomy" id="320371"/>
    <lineage>
        <taxon>Bacteria</taxon>
        <taxon>Pseudomonadati</taxon>
        <taxon>Pseudomonadota</taxon>
        <taxon>Betaproteobacteria</taxon>
        <taxon>Burkholderiales</taxon>
        <taxon>Burkholderiaceae</taxon>
        <taxon>Burkholderia</taxon>
        <taxon>pseudomallei group</taxon>
    </lineage>
</organism>
<sequence length="197" mass="21109">MRHKMGPFKSIAAALALGVLAGCSAFSSSKPEEPRQLHVTLVGGARLNVAPTGEPRPVQTCVYVVTAADWLPTQGGDDSSCASRGQDSTVVADSRHVIAPNQLLQFSLNLPRSGELWLVADADYARRPANYGPLRVRVEGRGLIHMAVWLDRDGIYNALLPGPVPVGGAIAPAAVRPDEPPPERKTKITYGTRRSRQ</sequence>
<reference evidence="3" key="1">
    <citation type="submission" date="2009-05" db="EMBL/GenBank/DDBJ databases">
        <authorList>
            <person name="Harkins D.M."/>
            <person name="DeShazer D."/>
            <person name="Woods D.E."/>
            <person name="Brinkac L.M."/>
            <person name="Brown K.A."/>
            <person name="Hung G.C."/>
            <person name="Tuanyok A."/>
            <person name="Zhang B."/>
            <person name="Nierman W.C."/>
        </authorList>
    </citation>
    <scope>NUCLEOTIDE SEQUENCE [LARGE SCALE GENOMIC DNA]</scope>
    <source>
        <strain evidence="3">1710a</strain>
    </source>
</reference>
<keyword evidence="2" id="KW-0732">Signal</keyword>
<feature type="compositionally biased region" description="Basic and acidic residues" evidence="1">
    <location>
        <begin position="176"/>
        <end position="186"/>
    </location>
</feature>
<dbReference type="Pfam" id="PF12790">
    <property type="entry name" value="T6SS-SciN"/>
    <property type="match status" value="1"/>
</dbReference>
<evidence type="ECO:0000256" key="2">
    <source>
        <dbReference type="SAM" id="SignalP"/>
    </source>
</evidence>
<accession>A0A0E1VQX8</accession>
<gene>
    <name evidence="3" type="ORF">BURPS1710A_A3216</name>
</gene>
<dbReference type="PROSITE" id="PS51257">
    <property type="entry name" value="PROKAR_LIPOPROTEIN"/>
    <property type="match status" value="1"/>
</dbReference>